<accession>A0A1X7AS15</accession>
<dbReference type="PIRSF" id="PIRSF001589">
    <property type="entry name" value="Asn_synthetase_glu-h"/>
    <property type="match status" value="1"/>
</dbReference>
<dbReference type="EC" id="6.3.5.4" evidence="3"/>
<evidence type="ECO:0000256" key="2">
    <source>
        <dbReference type="ARBA" id="ARBA00005752"/>
    </source>
</evidence>
<keyword evidence="8" id="KW-0028">Amino-acid biosynthesis</keyword>
<evidence type="ECO:0000259" key="11">
    <source>
        <dbReference type="PROSITE" id="PS51278"/>
    </source>
</evidence>
<dbReference type="Gene3D" id="3.40.50.620">
    <property type="entry name" value="HUPs"/>
    <property type="match status" value="1"/>
</dbReference>
<dbReference type="SUPFAM" id="SSF52402">
    <property type="entry name" value="Adenine nucleotide alpha hydrolases-like"/>
    <property type="match status" value="1"/>
</dbReference>
<dbReference type="InterPro" id="IPR051786">
    <property type="entry name" value="ASN_synthetase/amidase"/>
</dbReference>
<comment type="catalytic activity">
    <reaction evidence="7">
        <text>L-aspartate + L-glutamine + ATP + H2O = L-asparagine + L-glutamate + AMP + diphosphate + H(+)</text>
        <dbReference type="Rhea" id="RHEA:12228"/>
        <dbReference type="ChEBI" id="CHEBI:15377"/>
        <dbReference type="ChEBI" id="CHEBI:15378"/>
        <dbReference type="ChEBI" id="CHEBI:29985"/>
        <dbReference type="ChEBI" id="CHEBI:29991"/>
        <dbReference type="ChEBI" id="CHEBI:30616"/>
        <dbReference type="ChEBI" id="CHEBI:33019"/>
        <dbReference type="ChEBI" id="CHEBI:58048"/>
        <dbReference type="ChEBI" id="CHEBI:58359"/>
        <dbReference type="ChEBI" id="CHEBI:456215"/>
        <dbReference type="EC" id="6.3.5.4"/>
    </reaction>
</comment>
<dbReference type="NCBIfam" id="TIGR01536">
    <property type="entry name" value="asn_synth_AEB"/>
    <property type="match status" value="1"/>
</dbReference>
<evidence type="ECO:0000256" key="7">
    <source>
        <dbReference type="ARBA" id="ARBA00048741"/>
    </source>
</evidence>
<evidence type="ECO:0000313" key="13">
    <source>
        <dbReference type="Proteomes" id="UP000196573"/>
    </source>
</evidence>
<dbReference type="Gene3D" id="3.60.20.10">
    <property type="entry name" value="Glutamine Phosphoribosylpyrophosphate, subunit 1, domain 1"/>
    <property type="match status" value="1"/>
</dbReference>
<dbReference type="OrthoDB" id="9763290at2"/>
<evidence type="ECO:0000256" key="6">
    <source>
        <dbReference type="ARBA" id="ARBA00022962"/>
    </source>
</evidence>
<evidence type="ECO:0000313" key="12">
    <source>
        <dbReference type="EMBL" id="SMA50888.1"/>
    </source>
</evidence>
<keyword evidence="8" id="KW-0061">Asparagine biosynthesis</keyword>
<evidence type="ECO:0000256" key="10">
    <source>
        <dbReference type="PIRSR" id="PIRSR001589-3"/>
    </source>
</evidence>
<dbReference type="GO" id="GO:0005524">
    <property type="term" value="F:ATP binding"/>
    <property type="evidence" value="ECO:0007669"/>
    <property type="project" value="UniProtKB-KW"/>
</dbReference>
<gene>
    <name evidence="12" type="primary">asnB</name>
    <name evidence="12" type="ORF">EHSB41UT_04706</name>
</gene>
<dbReference type="EMBL" id="FWPT01000019">
    <property type="protein sequence ID" value="SMA50888.1"/>
    <property type="molecule type" value="Genomic_DNA"/>
</dbReference>
<proteinExistence type="inferred from homology"/>
<feature type="domain" description="Glutamine amidotransferase type-2" evidence="11">
    <location>
        <begin position="2"/>
        <end position="214"/>
    </location>
</feature>
<dbReference type="InterPro" id="IPR006426">
    <property type="entry name" value="Asn_synth_AEB"/>
</dbReference>
<comment type="similarity">
    <text evidence="2">Belongs to the asparagine synthetase family.</text>
</comment>
<feature type="site" description="Important for beta-aspartyl-AMP intermediate formation" evidence="10">
    <location>
        <position position="369"/>
    </location>
</feature>
<dbReference type="CDD" id="cd01991">
    <property type="entry name" value="Asn_synthase_B_C"/>
    <property type="match status" value="1"/>
</dbReference>
<dbReference type="GO" id="GO:0005829">
    <property type="term" value="C:cytosol"/>
    <property type="evidence" value="ECO:0007669"/>
    <property type="project" value="TreeGrafter"/>
</dbReference>
<protein>
    <recommendedName>
        <fullName evidence="3">asparagine synthase (glutamine-hydrolyzing)</fullName>
        <ecNumber evidence="3">6.3.5.4</ecNumber>
    </recommendedName>
</protein>
<dbReference type="Pfam" id="PF13537">
    <property type="entry name" value="GATase_7"/>
    <property type="match status" value="1"/>
</dbReference>
<keyword evidence="4 9" id="KW-0547">Nucleotide-binding</keyword>
<organism evidence="12 13">
    <name type="scientific">Parendozoicomonas haliclonae</name>
    <dbReference type="NCBI Taxonomy" id="1960125"/>
    <lineage>
        <taxon>Bacteria</taxon>
        <taxon>Pseudomonadati</taxon>
        <taxon>Pseudomonadota</taxon>
        <taxon>Gammaproteobacteria</taxon>
        <taxon>Oceanospirillales</taxon>
        <taxon>Endozoicomonadaceae</taxon>
        <taxon>Parendozoicomonas</taxon>
    </lineage>
</organism>
<dbReference type="InterPro" id="IPR014729">
    <property type="entry name" value="Rossmann-like_a/b/a_fold"/>
</dbReference>
<feature type="binding site" evidence="9">
    <location>
        <position position="294"/>
    </location>
    <ligand>
        <name>ATP</name>
        <dbReference type="ChEBI" id="CHEBI:30616"/>
    </ligand>
</feature>
<dbReference type="AlphaFoldDB" id="A0A1X7AS15"/>
<keyword evidence="12" id="KW-0436">Ligase</keyword>
<reference evidence="12 13" key="1">
    <citation type="submission" date="2017-03" db="EMBL/GenBank/DDBJ databases">
        <authorList>
            <person name="Afonso C.L."/>
            <person name="Miller P.J."/>
            <person name="Scott M.A."/>
            <person name="Spackman E."/>
            <person name="Goraichik I."/>
            <person name="Dimitrov K.M."/>
            <person name="Suarez D.L."/>
            <person name="Swayne D.E."/>
        </authorList>
    </citation>
    <scope>NUCLEOTIDE SEQUENCE [LARGE SCALE GENOMIC DNA]</scope>
    <source>
        <strain evidence="12">SB41UT1</strain>
    </source>
</reference>
<dbReference type="PANTHER" id="PTHR43284">
    <property type="entry name" value="ASPARAGINE SYNTHETASE (GLUTAMINE-HYDROLYZING)"/>
    <property type="match status" value="1"/>
</dbReference>
<sequence length="640" mass="74119">MCGIAGLVDLKKQSKVEYLKKISEVQLHRGPDDCGLFFENYEKSQVGLAHQRLSILDLSSHAHQPMIFDPLAMVYNGEVYNFQEIRIELEKDGYTFDSNSDTEVILKAYHKWGVDAVQKFNGMFAIAIFDSKNQTLTLIRDRAGVKPLYWYHQDGLFMFASELKSFHEHPNFSKQINKNGLALFLQYGYISEPHTIFKNTHKLKAGHILELDIRSLKFNIKKYWDVVDYYNKSKLNISEQEAIIETERLLKSACEYRMVSDVPVGIFLSGGYDSSTVTALLQSNRTEKIKTFSIGFHEEKFNEAHHAKKVADYLGTDHTEYYCTQRDALDVLPKLVEIWDEPFADSSIIPTTLVSKLAREQVTVSLSADGGDELFGGYDKYTKAQYYHKMFNRIPGRKTLAKTLHSIHPEKLGLDLFINNFSGKYRSALSIMSVETQNEAMRTLQMHFNDDELGELINANAGFIRTGFHDIASLNENLNDLDKMMAIDFKTYQLDNILTKVDRATMSVSLEGREPLLDYRLIEYVARLDPSLKINEGTKKYLLKKVAHKYLPKEIMERPKMGFGVPIVDWFSDELKHYLDHYLSPRLLSIHGFFNVDMIMKIKKEYDAGKKRHIGKLWVILIFQMWYERWMMSDNNYSHM</sequence>
<dbReference type="SUPFAM" id="SSF56235">
    <property type="entry name" value="N-terminal nucleophile aminohydrolases (Ntn hydrolases)"/>
    <property type="match status" value="1"/>
</dbReference>
<dbReference type="Pfam" id="PF00733">
    <property type="entry name" value="Asn_synthase"/>
    <property type="match status" value="1"/>
</dbReference>
<keyword evidence="6 8" id="KW-0315">Glutamine amidotransferase</keyword>
<dbReference type="PROSITE" id="PS51278">
    <property type="entry name" value="GATASE_TYPE_2"/>
    <property type="match status" value="1"/>
</dbReference>
<comment type="pathway">
    <text evidence="1">Amino-acid biosynthesis; L-asparagine biosynthesis; L-asparagine from L-aspartate (L-Gln route): step 1/1.</text>
</comment>
<feature type="binding site" evidence="9">
    <location>
        <position position="101"/>
    </location>
    <ligand>
        <name>L-glutamine</name>
        <dbReference type="ChEBI" id="CHEBI:58359"/>
    </ligand>
</feature>
<evidence type="ECO:0000256" key="1">
    <source>
        <dbReference type="ARBA" id="ARBA00005187"/>
    </source>
</evidence>
<evidence type="ECO:0000256" key="5">
    <source>
        <dbReference type="ARBA" id="ARBA00022840"/>
    </source>
</evidence>
<dbReference type="InterPro" id="IPR001962">
    <property type="entry name" value="Asn_synthase"/>
</dbReference>
<dbReference type="InterPro" id="IPR029055">
    <property type="entry name" value="Ntn_hydrolases_N"/>
</dbReference>
<evidence type="ECO:0000256" key="4">
    <source>
        <dbReference type="ARBA" id="ARBA00022741"/>
    </source>
</evidence>
<keyword evidence="5 9" id="KW-0067">ATP-binding</keyword>
<dbReference type="PANTHER" id="PTHR43284:SF1">
    <property type="entry name" value="ASPARAGINE SYNTHETASE"/>
    <property type="match status" value="1"/>
</dbReference>
<name>A0A1X7AS15_9GAMM</name>
<dbReference type="GO" id="GO:0006529">
    <property type="term" value="P:asparagine biosynthetic process"/>
    <property type="evidence" value="ECO:0007669"/>
    <property type="project" value="UniProtKB-KW"/>
</dbReference>
<evidence type="ECO:0000256" key="3">
    <source>
        <dbReference type="ARBA" id="ARBA00012737"/>
    </source>
</evidence>
<dbReference type="RefSeq" id="WP_087113330.1">
    <property type="nucleotide sequence ID" value="NZ_FWPT01000019.1"/>
</dbReference>
<evidence type="ECO:0000256" key="9">
    <source>
        <dbReference type="PIRSR" id="PIRSR001589-2"/>
    </source>
</evidence>
<dbReference type="Proteomes" id="UP000196573">
    <property type="component" value="Unassembled WGS sequence"/>
</dbReference>
<dbReference type="InterPro" id="IPR033738">
    <property type="entry name" value="AsnB_N"/>
</dbReference>
<keyword evidence="13" id="KW-1185">Reference proteome</keyword>
<dbReference type="GO" id="GO:0004066">
    <property type="term" value="F:asparagine synthase (glutamine-hydrolyzing) activity"/>
    <property type="evidence" value="ECO:0007669"/>
    <property type="project" value="UniProtKB-EC"/>
</dbReference>
<feature type="active site" description="For GATase activity" evidence="8">
    <location>
        <position position="2"/>
    </location>
</feature>
<dbReference type="InterPro" id="IPR017932">
    <property type="entry name" value="GATase_2_dom"/>
</dbReference>
<dbReference type="CDD" id="cd00712">
    <property type="entry name" value="AsnB"/>
    <property type="match status" value="1"/>
</dbReference>
<evidence type="ECO:0000256" key="8">
    <source>
        <dbReference type="PIRSR" id="PIRSR001589-1"/>
    </source>
</evidence>